<dbReference type="Gene3D" id="2.10.90.10">
    <property type="entry name" value="Cystine-knot cytokines"/>
    <property type="match status" value="1"/>
</dbReference>
<dbReference type="PROSITE" id="PS51362">
    <property type="entry name" value="TGF_BETA_2"/>
    <property type="match status" value="1"/>
</dbReference>
<evidence type="ECO:0000256" key="1">
    <source>
        <dbReference type="ARBA" id="ARBA00002588"/>
    </source>
</evidence>
<feature type="domain" description="TGF-beta family profile" evidence="12">
    <location>
        <begin position="266"/>
        <end position="367"/>
    </location>
</feature>
<dbReference type="CTD" id="3623"/>
<dbReference type="SMART" id="SM00204">
    <property type="entry name" value="TGFB"/>
    <property type="match status" value="1"/>
</dbReference>
<reference evidence="13" key="2">
    <citation type="submission" date="2025-09" db="UniProtKB">
        <authorList>
            <consortium name="Ensembl"/>
        </authorList>
    </citation>
    <scope>IDENTIFICATION</scope>
</reference>
<keyword evidence="11" id="KW-0472">Membrane</keyword>
<dbReference type="GO" id="GO:0005179">
    <property type="term" value="F:hormone activity"/>
    <property type="evidence" value="ECO:0007669"/>
    <property type="project" value="UniProtKB-KW"/>
</dbReference>
<accession>A0A3B3DIY0</accession>
<keyword evidence="14" id="KW-1185">Reference proteome</keyword>
<evidence type="ECO:0000256" key="10">
    <source>
        <dbReference type="RuleBase" id="RU000354"/>
    </source>
</evidence>
<dbReference type="SUPFAM" id="SSF57501">
    <property type="entry name" value="Cystine-knot cytokines"/>
    <property type="match status" value="1"/>
</dbReference>
<organism evidence="13 14">
    <name type="scientific">Oryzias melastigma</name>
    <name type="common">Marine medaka</name>
    <dbReference type="NCBI Taxonomy" id="30732"/>
    <lineage>
        <taxon>Eukaryota</taxon>
        <taxon>Metazoa</taxon>
        <taxon>Chordata</taxon>
        <taxon>Craniata</taxon>
        <taxon>Vertebrata</taxon>
        <taxon>Euteleostomi</taxon>
        <taxon>Actinopterygii</taxon>
        <taxon>Neopterygii</taxon>
        <taxon>Teleostei</taxon>
        <taxon>Neoteleostei</taxon>
        <taxon>Acanthomorphata</taxon>
        <taxon>Ovalentaria</taxon>
        <taxon>Atherinomorphae</taxon>
        <taxon>Beloniformes</taxon>
        <taxon>Adrianichthyidae</taxon>
        <taxon>Oryziinae</taxon>
        <taxon>Oryzias</taxon>
    </lineage>
</organism>
<protein>
    <recommendedName>
        <fullName evidence="4 9">Inhibin alpha chain</fullName>
    </recommendedName>
</protein>
<dbReference type="PaxDb" id="30732-ENSOMEP00000030047"/>
<evidence type="ECO:0000313" key="13">
    <source>
        <dbReference type="Ensembl" id="ENSOMEP00000030047.1"/>
    </source>
</evidence>
<dbReference type="RefSeq" id="XP_024144749.1">
    <property type="nucleotide sequence ID" value="XM_024288981.2"/>
</dbReference>
<dbReference type="FunFam" id="2.10.90.10:FF:000061">
    <property type="entry name" value="Inhibin alpha chain"/>
    <property type="match status" value="1"/>
</dbReference>
<dbReference type="GeneID" id="112156697"/>
<evidence type="ECO:0000256" key="11">
    <source>
        <dbReference type="SAM" id="Phobius"/>
    </source>
</evidence>
<dbReference type="PIRSF" id="PIRSF037328">
    <property type="entry name" value="Inhibin_alpha_subunit"/>
    <property type="match status" value="1"/>
</dbReference>
<dbReference type="Ensembl" id="ENSOMET00000020089.1">
    <property type="protein sequence ID" value="ENSOMEP00000030047.1"/>
    <property type="gene ID" value="ENSOMEG00000014087.1"/>
</dbReference>
<comment type="subcellular location">
    <subcellularLocation>
        <location evidence="2">Secreted</location>
    </subcellularLocation>
</comment>
<keyword evidence="9 10" id="KW-0339">Growth factor</keyword>
<evidence type="ECO:0000256" key="9">
    <source>
        <dbReference type="PIRNR" id="PIRNR037328"/>
    </source>
</evidence>
<evidence type="ECO:0000256" key="4">
    <source>
        <dbReference type="ARBA" id="ARBA00019280"/>
    </source>
</evidence>
<evidence type="ECO:0000256" key="6">
    <source>
        <dbReference type="ARBA" id="ARBA00022685"/>
    </source>
</evidence>
<dbReference type="PANTHER" id="PTHR11848">
    <property type="entry name" value="TGF-BETA FAMILY"/>
    <property type="match status" value="1"/>
</dbReference>
<dbReference type="STRING" id="30732.ENSOMEP00000030047"/>
<evidence type="ECO:0000256" key="2">
    <source>
        <dbReference type="ARBA" id="ARBA00004613"/>
    </source>
</evidence>
<comment type="similarity">
    <text evidence="3 10">Belongs to the TGF-beta family.</text>
</comment>
<feature type="transmembrane region" description="Helical" evidence="11">
    <location>
        <begin position="12"/>
        <end position="40"/>
    </location>
</feature>
<keyword evidence="9" id="KW-0372">Hormone</keyword>
<dbReference type="GO" id="GO:0005125">
    <property type="term" value="F:cytokine activity"/>
    <property type="evidence" value="ECO:0007669"/>
    <property type="project" value="TreeGrafter"/>
</dbReference>
<keyword evidence="11" id="KW-0812">Transmembrane</keyword>
<dbReference type="InterPro" id="IPR029034">
    <property type="entry name" value="Cystine-knot_cytokine"/>
</dbReference>
<keyword evidence="11" id="KW-1133">Transmembrane helix</keyword>
<dbReference type="GO" id="GO:0008083">
    <property type="term" value="F:growth factor activity"/>
    <property type="evidence" value="ECO:0007669"/>
    <property type="project" value="UniProtKB-KW"/>
</dbReference>
<dbReference type="InterPro" id="IPR017175">
    <property type="entry name" value="Inhibin_asu"/>
</dbReference>
<keyword evidence="7" id="KW-0732">Signal</keyword>
<dbReference type="Pfam" id="PF00019">
    <property type="entry name" value="TGF_beta"/>
    <property type="match status" value="1"/>
</dbReference>
<dbReference type="Proteomes" id="UP000261560">
    <property type="component" value="Unplaced"/>
</dbReference>
<name>A0A3B3DIY0_ORYME</name>
<keyword evidence="8" id="KW-0325">Glycoprotein</keyword>
<dbReference type="InterPro" id="IPR015615">
    <property type="entry name" value="TGF-beta-rel"/>
</dbReference>
<dbReference type="OMA" id="TYVFRPS"/>
<dbReference type="AlphaFoldDB" id="A0A3B3DIY0"/>
<evidence type="ECO:0000259" key="12">
    <source>
        <dbReference type="PROSITE" id="PS51362"/>
    </source>
</evidence>
<comment type="function">
    <text evidence="1">Inhibins and activins inhibit and activate, respectively, the secretion of follitropin by the pituitary gland. Inhibins/activins are involved in regulating a number of diverse functions such as hypothalamic and pituitary hormone secretion, gonadal hormone secretion, germ cell development and maturation, erythroid differentiation, insulin secretion, nerve cell survival, embryonic axial development or bone growth, depending on their subunit composition. Inhibins appear to oppose the functions of activins.</text>
</comment>
<proteinExistence type="inferred from homology"/>
<evidence type="ECO:0000256" key="8">
    <source>
        <dbReference type="ARBA" id="ARBA00023180"/>
    </source>
</evidence>
<dbReference type="KEGG" id="oml:112156697"/>
<dbReference type="InterPro" id="IPR001839">
    <property type="entry name" value="TGF-b_C"/>
</dbReference>
<dbReference type="GeneTree" id="ENSGT00390000005935"/>
<dbReference type="PRINTS" id="PR00669">
    <property type="entry name" value="INHIBINA"/>
</dbReference>
<keyword evidence="6" id="KW-0165">Cleavage on pair of basic residues</keyword>
<sequence>MRVEKRCRGKSGLFSIIAFGIDSFPVMALCVVVFLGPLWIHGLVRAGNGEELPKEVVVSWFRERVLESLGLEKPPQNQTRGGSGANLETWETLMRVPRSKQRVVDPNQNGEERATSEMILFPSSDSCSTGETATRLSFHFQPSSTILKGVVTSAHFWFFTDQKGTSTNSSAMLFLLTPAQQLRQAAAAPSRSTTDGWTTYFLDQERLVSVSEGPFWLQVVCTSCQCHTREPENSPFLHVHVERRRRVRSPRQAAFTIPWSPAAIYRLQRPSQERPADSDCRREGVEISFEELGWDNWIVHPKTMTFYYCHGNCSAADRTIAMLGMSQCCAPVPGTMRSLKVTTTSDGGYSFKLETLPNIIPEDCACV</sequence>
<evidence type="ECO:0000256" key="7">
    <source>
        <dbReference type="ARBA" id="ARBA00022729"/>
    </source>
</evidence>
<dbReference type="PANTHER" id="PTHR11848:SF117">
    <property type="entry name" value="INHIBIN ALPHA CHAIN"/>
    <property type="match status" value="1"/>
</dbReference>
<evidence type="ECO:0000256" key="5">
    <source>
        <dbReference type="ARBA" id="ARBA00022525"/>
    </source>
</evidence>
<reference evidence="13" key="1">
    <citation type="submission" date="2025-08" db="UniProtKB">
        <authorList>
            <consortium name="Ensembl"/>
        </authorList>
    </citation>
    <scope>IDENTIFICATION</scope>
</reference>
<keyword evidence="5 9" id="KW-0964">Secreted</keyword>
<evidence type="ECO:0000313" key="14">
    <source>
        <dbReference type="Proteomes" id="UP000261560"/>
    </source>
</evidence>
<evidence type="ECO:0000256" key="3">
    <source>
        <dbReference type="ARBA" id="ARBA00006656"/>
    </source>
</evidence>
<dbReference type="OrthoDB" id="9929039at2759"/>
<dbReference type="GO" id="GO:0005615">
    <property type="term" value="C:extracellular space"/>
    <property type="evidence" value="ECO:0007669"/>
    <property type="project" value="TreeGrafter"/>
</dbReference>